<evidence type="ECO:0000256" key="4">
    <source>
        <dbReference type="ARBA" id="ARBA00023163"/>
    </source>
</evidence>
<dbReference type="PANTHER" id="PTHR46796">
    <property type="entry name" value="HTH-TYPE TRANSCRIPTIONAL ACTIVATOR RHAS-RELATED"/>
    <property type="match status" value="1"/>
</dbReference>
<evidence type="ECO:0000313" key="6">
    <source>
        <dbReference type="EMBL" id="SEM62345.1"/>
    </source>
</evidence>
<dbReference type="PRINTS" id="PR00032">
    <property type="entry name" value="HTHARAC"/>
</dbReference>
<evidence type="ECO:0000259" key="5">
    <source>
        <dbReference type="PROSITE" id="PS01124"/>
    </source>
</evidence>
<dbReference type="SMART" id="SM00342">
    <property type="entry name" value="HTH_ARAC"/>
    <property type="match status" value="1"/>
</dbReference>
<keyword evidence="4" id="KW-0804">Transcription</keyword>
<dbReference type="PROSITE" id="PS01124">
    <property type="entry name" value="HTH_ARAC_FAMILY_2"/>
    <property type="match status" value="1"/>
</dbReference>
<dbReference type="EMBL" id="FOBB01000005">
    <property type="protein sequence ID" value="SEM62345.1"/>
    <property type="molecule type" value="Genomic_DNA"/>
</dbReference>
<keyword evidence="7" id="KW-1185">Reference proteome</keyword>
<evidence type="ECO:0000313" key="7">
    <source>
        <dbReference type="Proteomes" id="UP000198984"/>
    </source>
</evidence>
<dbReference type="InterPro" id="IPR018060">
    <property type="entry name" value="HTH_AraC"/>
</dbReference>
<evidence type="ECO:0000256" key="1">
    <source>
        <dbReference type="ARBA" id="ARBA00023015"/>
    </source>
</evidence>
<dbReference type="Gene3D" id="1.10.10.60">
    <property type="entry name" value="Homeodomain-like"/>
    <property type="match status" value="1"/>
</dbReference>
<dbReference type="GO" id="GO:0003700">
    <property type="term" value="F:DNA-binding transcription factor activity"/>
    <property type="evidence" value="ECO:0007669"/>
    <property type="project" value="InterPro"/>
</dbReference>
<dbReference type="SUPFAM" id="SSF46689">
    <property type="entry name" value="Homeodomain-like"/>
    <property type="match status" value="2"/>
</dbReference>
<keyword evidence="2" id="KW-0238">DNA-binding</keyword>
<gene>
    <name evidence="6" type="ORF">SAMN04488505_105218</name>
</gene>
<dbReference type="PROSITE" id="PS00041">
    <property type="entry name" value="HTH_ARAC_FAMILY_1"/>
    <property type="match status" value="1"/>
</dbReference>
<evidence type="ECO:0000256" key="2">
    <source>
        <dbReference type="ARBA" id="ARBA00023125"/>
    </source>
</evidence>
<dbReference type="InterPro" id="IPR018062">
    <property type="entry name" value="HTH_AraC-typ_CS"/>
</dbReference>
<dbReference type="Pfam" id="PF12833">
    <property type="entry name" value="HTH_18"/>
    <property type="match status" value="1"/>
</dbReference>
<protein>
    <submittedName>
        <fullName evidence="6">Transcriptional regulator, AraC family</fullName>
    </submittedName>
</protein>
<dbReference type="InterPro" id="IPR050204">
    <property type="entry name" value="AraC_XylS_family_regulators"/>
</dbReference>
<reference evidence="6 7" key="1">
    <citation type="submission" date="2016-10" db="EMBL/GenBank/DDBJ databases">
        <authorList>
            <person name="de Groot N.N."/>
        </authorList>
    </citation>
    <scope>NUCLEOTIDE SEQUENCE [LARGE SCALE GENOMIC DNA]</scope>
    <source>
        <strain evidence="6 7">DSM 21039</strain>
    </source>
</reference>
<dbReference type="Proteomes" id="UP000198984">
    <property type="component" value="Unassembled WGS sequence"/>
</dbReference>
<sequence length="271" mass="30965">MVLQMKMGTSTLTLGYGHYLGHNNRSLQSSGLVVSEIAYHTKVFEGWHSHEHAHISFLLKGGNCEQRQGREEEYTTGNIVYYHAGEMHRNTHTRHPSKNLNLEITGTFLKQYQLTETLLHKAISRQHAPFTMLKIYKELLANDTVAAPAMVMLLLELLQEGITEKSATPKWVSIIRELMQDCWDEPLTLTDLAEATGIHPITISKHFSQYFGCTFGAYMRKLRVAKSMPMIRAGENSLTEIAYTCRFADQSHFTRTFKSLTGLLPREYRNI</sequence>
<name>A0A1H7ZV92_9BACT</name>
<dbReference type="InterPro" id="IPR037923">
    <property type="entry name" value="HTH-like"/>
</dbReference>
<keyword evidence="3" id="KW-0010">Activator</keyword>
<organism evidence="6 7">
    <name type="scientific">Chitinophaga rupis</name>
    <dbReference type="NCBI Taxonomy" id="573321"/>
    <lineage>
        <taxon>Bacteria</taxon>
        <taxon>Pseudomonadati</taxon>
        <taxon>Bacteroidota</taxon>
        <taxon>Chitinophagia</taxon>
        <taxon>Chitinophagales</taxon>
        <taxon>Chitinophagaceae</taxon>
        <taxon>Chitinophaga</taxon>
    </lineage>
</organism>
<feature type="domain" description="HTH araC/xylS-type" evidence="5">
    <location>
        <begin position="173"/>
        <end position="271"/>
    </location>
</feature>
<proteinExistence type="predicted"/>
<dbReference type="GO" id="GO:0043565">
    <property type="term" value="F:sequence-specific DNA binding"/>
    <property type="evidence" value="ECO:0007669"/>
    <property type="project" value="InterPro"/>
</dbReference>
<dbReference type="AlphaFoldDB" id="A0A1H7ZV92"/>
<dbReference type="InterPro" id="IPR009057">
    <property type="entry name" value="Homeodomain-like_sf"/>
</dbReference>
<accession>A0A1H7ZV92</accession>
<evidence type="ECO:0000256" key="3">
    <source>
        <dbReference type="ARBA" id="ARBA00023159"/>
    </source>
</evidence>
<dbReference type="SUPFAM" id="SSF51215">
    <property type="entry name" value="Regulatory protein AraC"/>
    <property type="match status" value="1"/>
</dbReference>
<dbReference type="InterPro" id="IPR020449">
    <property type="entry name" value="Tscrpt_reg_AraC-type_HTH"/>
</dbReference>
<keyword evidence="1" id="KW-0805">Transcription regulation</keyword>
<dbReference type="STRING" id="573321.SAMN04488505_105218"/>